<keyword evidence="1" id="KW-1133">Transmembrane helix</keyword>
<evidence type="ECO:0000313" key="2">
    <source>
        <dbReference type="EMBL" id="GGD00152.1"/>
    </source>
</evidence>
<organism evidence="2 3">
    <name type="scientific">Undibacterium terreum</name>
    <dbReference type="NCBI Taxonomy" id="1224302"/>
    <lineage>
        <taxon>Bacteria</taxon>
        <taxon>Pseudomonadati</taxon>
        <taxon>Pseudomonadota</taxon>
        <taxon>Betaproteobacteria</taxon>
        <taxon>Burkholderiales</taxon>
        <taxon>Oxalobacteraceae</taxon>
        <taxon>Undibacterium</taxon>
    </lineage>
</organism>
<feature type="transmembrane region" description="Helical" evidence="1">
    <location>
        <begin position="60"/>
        <end position="80"/>
    </location>
</feature>
<proteinExistence type="predicted"/>
<name>A0A916V283_9BURK</name>
<dbReference type="AlphaFoldDB" id="A0A916V283"/>
<dbReference type="Proteomes" id="UP000637423">
    <property type="component" value="Unassembled WGS sequence"/>
</dbReference>
<keyword evidence="1" id="KW-0812">Transmembrane</keyword>
<dbReference type="RefSeq" id="WP_188569325.1">
    <property type="nucleotide sequence ID" value="NZ_BMED01000008.1"/>
</dbReference>
<reference evidence="2" key="2">
    <citation type="submission" date="2020-09" db="EMBL/GenBank/DDBJ databases">
        <authorList>
            <person name="Sun Q."/>
            <person name="Zhou Y."/>
        </authorList>
    </citation>
    <scope>NUCLEOTIDE SEQUENCE</scope>
    <source>
        <strain evidence="2">CGMCC 1.10998</strain>
    </source>
</reference>
<keyword evidence="1" id="KW-0472">Membrane</keyword>
<dbReference type="EMBL" id="BMED01000008">
    <property type="protein sequence ID" value="GGD00152.1"/>
    <property type="molecule type" value="Genomic_DNA"/>
</dbReference>
<gene>
    <name evidence="2" type="ORF">GCM10011396_54590</name>
</gene>
<reference evidence="2" key="1">
    <citation type="journal article" date="2014" name="Int. J. Syst. Evol. Microbiol.">
        <title>Complete genome sequence of Corynebacterium casei LMG S-19264T (=DSM 44701T), isolated from a smear-ripened cheese.</title>
        <authorList>
            <consortium name="US DOE Joint Genome Institute (JGI-PGF)"/>
            <person name="Walter F."/>
            <person name="Albersmeier A."/>
            <person name="Kalinowski J."/>
            <person name="Ruckert C."/>
        </authorList>
    </citation>
    <scope>NUCLEOTIDE SEQUENCE</scope>
    <source>
        <strain evidence="2">CGMCC 1.10998</strain>
    </source>
</reference>
<evidence type="ECO:0000256" key="1">
    <source>
        <dbReference type="SAM" id="Phobius"/>
    </source>
</evidence>
<sequence length="90" mass="10368">MIANLITALADIIILALCLWAVLDKRVHTRFIGTLLLSCFGIWAFFSVLKVYWLGRPESALMAILNVLLAFVAAMIYLFWRDPRKKERLK</sequence>
<comment type="caution">
    <text evidence="2">The sequence shown here is derived from an EMBL/GenBank/DDBJ whole genome shotgun (WGS) entry which is preliminary data.</text>
</comment>
<feature type="transmembrane region" description="Helical" evidence="1">
    <location>
        <begin position="35"/>
        <end position="54"/>
    </location>
</feature>
<evidence type="ECO:0000313" key="3">
    <source>
        <dbReference type="Proteomes" id="UP000637423"/>
    </source>
</evidence>
<keyword evidence="3" id="KW-1185">Reference proteome</keyword>
<feature type="transmembrane region" description="Helical" evidence="1">
    <location>
        <begin position="6"/>
        <end position="23"/>
    </location>
</feature>
<accession>A0A916V283</accession>
<protein>
    <submittedName>
        <fullName evidence="2">Uncharacterized protein</fullName>
    </submittedName>
</protein>